<reference evidence="3" key="1">
    <citation type="submission" date="2014-08" db="EMBL/GenBank/DDBJ databases">
        <authorList>
            <person name="Moulin L."/>
        </authorList>
    </citation>
    <scope>NUCLEOTIDE SEQUENCE [LARGE SCALE GENOMIC DNA]</scope>
</reference>
<dbReference type="Proteomes" id="UP000045285">
    <property type="component" value="Unassembled WGS sequence"/>
</dbReference>
<sequence>MAFEKLSPTVVEVEACGGSHHRARLLQWFGQKVKLIPQQNVKPYVKSGKNDGSHPAKTAVVRIRRP</sequence>
<accession>A0A090E5T6</accession>
<evidence type="ECO:0000256" key="1">
    <source>
        <dbReference type="SAM" id="MobiDB-lite"/>
    </source>
</evidence>
<dbReference type="AlphaFoldDB" id="A0A090E5T6"/>
<gene>
    <name evidence="2" type="ORF">MPL3356_490040</name>
</gene>
<evidence type="ECO:0000313" key="2">
    <source>
        <dbReference type="EMBL" id="CDX24982.1"/>
    </source>
</evidence>
<dbReference type="EMBL" id="CCMZ01000044">
    <property type="protein sequence ID" value="CDX24982.1"/>
    <property type="molecule type" value="Genomic_DNA"/>
</dbReference>
<organism evidence="2 3">
    <name type="scientific">Mesorhizobium plurifarium</name>
    <dbReference type="NCBI Taxonomy" id="69974"/>
    <lineage>
        <taxon>Bacteria</taxon>
        <taxon>Pseudomonadati</taxon>
        <taxon>Pseudomonadota</taxon>
        <taxon>Alphaproteobacteria</taxon>
        <taxon>Hyphomicrobiales</taxon>
        <taxon>Phyllobacteriaceae</taxon>
        <taxon>Mesorhizobium</taxon>
    </lineage>
</organism>
<evidence type="ECO:0000313" key="3">
    <source>
        <dbReference type="Proteomes" id="UP000045285"/>
    </source>
</evidence>
<protein>
    <recommendedName>
        <fullName evidence="4">Transposase</fullName>
    </recommendedName>
</protein>
<evidence type="ECO:0008006" key="4">
    <source>
        <dbReference type="Google" id="ProtNLM"/>
    </source>
</evidence>
<proteinExistence type="predicted"/>
<name>A0A090E5T6_MESPL</name>
<feature type="region of interest" description="Disordered" evidence="1">
    <location>
        <begin position="43"/>
        <end position="66"/>
    </location>
</feature>
<keyword evidence="3" id="KW-1185">Reference proteome</keyword>